<dbReference type="GO" id="GO:0006888">
    <property type="term" value="P:endoplasmic reticulum to Golgi vesicle-mediated transport"/>
    <property type="evidence" value="ECO:0007669"/>
    <property type="project" value="EnsemblFungi"/>
</dbReference>
<accession>A0A1E4TT97</accession>
<dbReference type="InterPro" id="IPR029052">
    <property type="entry name" value="Metallo-depent_PP-like"/>
</dbReference>
<feature type="transmembrane region" description="Helical" evidence="2">
    <location>
        <begin position="449"/>
        <end position="470"/>
    </location>
</feature>
<feature type="transmembrane region" description="Helical" evidence="2">
    <location>
        <begin position="7"/>
        <end position="25"/>
    </location>
</feature>
<evidence type="ECO:0000313" key="3">
    <source>
        <dbReference type="EMBL" id="ODV94944.1"/>
    </source>
</evidence>
<protein>
    <submittedName>
        <fullName evidence="3">Uncharacterized protein</fullName>
    </submittedName>
</protein>
<gene>
    <name evidence="3" type="ORF">PACTADRAFT_3831</name>
</gene>
<dbReference type="GO" id="GO:0005783">
    <property type="term" value="C:endoplasmic reticulum"/>
    <property type="evidence" value="ECO:0007669"/>
    <property type="project" value="TreeGrafter"/>
</dbReference>
<evidence type="ECO:0000256" key="1">
    <source>
        <dbReference type="ARBA" id="ARBA00023136"/>
    </source>
</evidence>
<sequence>MSGFRKLTSFLTAVAIILNFYIYTYPSFNSDKCSWYLPNKEEAEATLSPFQKKLIAVPYIGDLFDQYFVGTSGIDKELTLKNGKSPQDIRMLLFGDPQIKGNWPSTPYITRLDTFGNDYYLGHIYNTMKRRLKPTHISVMGDLFSSQWILDREFFNRSKRYMTRLFPRPKEHTGDLLEFITENDGCNWSEFMNWFQATLDSDSFQFGYEDVNDWTSANLIDEPLFINISGNHDIGNGDATYQHMARFIKIMGKDNFFIEYALRTDHPWRIVVLNSLAVDGPFIEQKFIDYTWSFVNKLKERPFNGSTILLTHVPFYKEEGICADAPFVEYFNESNSKIDYMFGKIKSENHLQYQSSQDILNAIFQNDKSGIILTGHDHEGCESIYNKLDNGTWVASKKIESNKYVKEIVVRSMMGEFGGNSGLMTAHFNKEAQDWEFHYTLCPFTVQHVWWVTKVTTILSILFNSICFLFNY</sequence>
<evidence type="ECO:0000313" key="4">
    <source>
        <dbReference type="Proteomes" id="UP000094236"/>
    </source>
</evidence>
<dbReference type="PANTHER" id="PTHR13315">
    <property type="entry name" value="METALLO PHOSPHOESTERASE RELATED"/>
    <property type="match status" value="1"/>
</dbReference>
<dbReference type="Gene3D" id="3.60.21.10">
    <property type="match status" value="1"/>
</dbReference>
<dbReference type="SUPFAM" id="SSF56300">
    <property type="entry name" value="Metallo-dependent phosphatases"/>
    <property type="match status" value="1"/>
</dbReference>
<dbReference type="OrthoDB" id="9984693at2759"/>
<evidence type="ECO:0000256" key="2">
    <source>
        <dbReference type="SAM" id="Phobius"/>
    </source>
</evidence>
<dbReference type="InterPro" id="IPR033308">
    <property type="entry name" value="PGAP5/Cdc1/Ted1"/>
</dbReference>
<dbReference type="GO" id="GO:0006506">
    <property type="term" value="P:GPI anchor biosynthetic process"/>
    <property type="evidence" value="ECO:0007669"/>
    <property type="project" value="InterPro"/>
</dbReference>
<dbReference type="GO" id="GO:0016020">
    <property type="term" value="C:membrane"/>
    <property type="evidence" value="ECO:0007669"/>
    <property type="project" value="GOC"/>
</dbReference>
<reference evidence="4" key="1">
    <citation type="submission" date="2016-05" db="EMBL/GenBank/DDBJ databases">
        <title>Comparative genomics of biotechnologically important yeasts.</title>
        <authorList>
            <consortium name="DOE Joint Genome Institute"/>
            <person name="Riley R."/>
            <person name="Haridas S."/>
            <person name="Wolfe K.H."/>
            <person name="Lopes M.R."/>
            <person name="Hittinger C.T."/>
            <person name="Goker M."/>
            <person name="Salamov A."/>
            <person name="Wisecaver J."/>
            <person name="Long T.M."/>
            <person name="Aerts A.L."/>
            <person name="Barry K."/>
            <person name="Choi C."/>
            <person name="Clum A."/>
            <person name="Coughlan A.Y."/>
            <person name="Deshpande S."/>
            <person name="Douglass A.P."/>
            <person name="Hanson S.J."/>
            <person name="Klenk H.-P."/>
            <person name="Labutti K."/>
            <person name="Lapidus A."/>
            <person name="Lindquist E."/>
            <person name="Lipzen A."/>
            <person name="Meier-Kolthoff J.P."/>
            <person name="Ohm R.A."/>
            <person name="Otillar R.P."/>
            <person name="Pangilinan J."/>
            <person name="Peng Y."/>
            <person name="Rokas A."/>
            <person name="Rosa C.A."/>
            <person name="Scheuner C."/>
            <person name="Sibirny A.A."/>
            <person name="Slot J.C."/>
            <person name="Stielow J.B."/>
            <person name="Sun H."/>
            <person name="Kurtzman C.P."/>
            <person name="Blackwell M."/>
            <person name="Grigoriev I.V."/>
            <person name="Jeffries T.W."/>
        </authorList>
    </citation>
    <scope>NUCLEOTIDE SEQUENCE [LARGE SCALE GENOMIC DNA]</scope>
    <source>
        <strain evidence="4">NRRL Y-2460</strain>
    </source>
</reference>
<keyword evidence="4" id="KW-1185">Reference proteome</keyword>
<dbReference type="PANTHER" id="PTHR13315:SF1">
    <property type="entry name" value="PROTEIN TED1"/>
    <property type="match status" value="1"/>
</dbReference>
<organism evidence="3 4">
    <name type="scientific">Pachysolen tannophilus NRRL Y-2460</name>
    <dbReference type="NCBI Taxonomy" id="669874"/>
    <lineage>
        <taxon>Eukaryota</taxon>
        <taxon>Fungi</taxon>
        <taxon>Dikarya</taxon>
        <taxon>Ascomycota</taxon>
        <taxon>Saccharomycotina</taxon>
        <taxon>Pichiomycetes</taxon>
        <taxon>Pachysolenaceae</taxon>
        <taxon>Pachysolen</taxon>
    </lineage>
</organism>
<keyword evidence="1 2" id="KW-0472">Membrane</keyword>
<keyword evidence="2" id="KW-0812">Transmembrane</keyword>
<dbReference type="EMBL" id="KV454015">
    <property type="protein sequence ID" value="ODV94944.1"/>
    <property type="molecule type" value="Genomic_DNA"/>
</dbReference>
<dbReference type="STRING" id="669874.A0A1E4TT97"/>
<name>A0A1E4TT97_PACTA</name>
<proteinExistence type="predicted"/>
<dbReference type="AlphaFoldDB" id="A0A1E4TT97"/>
<dbReference type="Proteomes" id="UP000094236">
    <property type="component" value="Unassembled WGS sequence"/>
</dbReference>
<keyword evidence="2" id="KW-1133">Transmembrane helix</keyword>